<evidence type="ECO:0000313" key="15">
    <source>
        <dbReference type="Proteomes" id="UP001549099"/>
    </source>
</evidence>
<dbReference type="SMART" id="SM00220">
    <property type="entry name" value="S_TKc"/>
    <property type="match status" value="1"/>
</dbReference>
<dbReference type="CDD" id="cd06577">
    <property type="entry name" value="PASTA_pknB"/>
    <property type="match status" value="3"/>
</dbReference>
<dbReference type="Proteomes" id="UP001549099">
    <property type="component" value="Unassembled WGS sequence"/>
</dbReference>
<dbReference type="PROSITE" id="PS51178">
    <property type="entry name" value="PASTA"/>
    <property type="match status" value="3"/>
</dbReference>
<feature type="domain" description="PASTA" evidence="13">
    <location>
        <begin position="427"/>
        <end position="494"/>
    </location>
</feature>
<feature type="compositionally biased region" description="Low complexity" evidence="10">
    <location>
        <begin position="310"/>
        <end position="319"/>
    </location>
</feature>
<evidence type="ECO:0000259" key="12">
    <source>
        <dbReference type="PROSITE" id="PS50011"/>
    </source>
</evidence>
<evidence type="ECO:0000256" key="4">
    <source>
        <dbReference type="ARBA" id="ARBA00022741"/>
    </source>
</evidence>
<dbReference type="PANTHER" id="PTHR43289">
    <property type="entry name" value="MITOGEN-ACTIVATED PROTEIN KINASE KINASE KINASE 20-RELATED"/>
    <property type="match status" value="1"/>
</dbReference>
<feature type="domain" description="Protein kinase" evidence="12">
    <location>
        <begin position="10"/>
        <end position="270"/>
    </location>
</feature>
<dbReference type="NCBIfam" id="NF033483">
    <property type="entry name" value="PknB_PASTA_kin"/>
    <property type="match status" value="1"/>
</dbReference>
<feature type="transmembrane region" description="Helical" evidence="11">
    <location>
        <begin position="334"/>
        <end position="355"/>
    </location>
</feature>
<feature type="binding site" evidence="9">
    <location>
        <position position="39"/>
    </location>
    <ligand>
        <name>ATP</name>
        <dbReference type="ChEBI" id="CHEBI:30616"/>
    </ligand>
</feature>
<dbReference type="SMART" id="SM00740">
    <property type="entry name" value="PASTA"/>
    <property type="match status" value="3"/>
</dbReference>
<dbReference type="Gene3D" id="3.30.200.20">
    <property type="entry name" value="Phosphorylase Kinase, domain 1"/>
    <property type="match status" value="1"/>
</dbReference>
<dbReference type="InterPro" id="IPR011009">
    <property type="entry name" value="Kinase-like_dom_sf"/>
</dbReference>
<dbReference type="EMBL" id="JBEPLW010000005">
    <property type="protein sequence ID" value="MET3575246.1"/>
    <property type="molecule type" value="Genomic_DNA"/>
</dbReference>
<evidence type="ECO:0000256" key="7">
    <source>
        <dbReference type="ARBA" id="ARBA00047899"/>
    </source>
</evidence>
<keyword evidence="2" id="KW-0723">Serine/threonine-protein kinase</keyword>
<dbReference type="Pfam" id="PF21160">
    <property type="entry name" value="PrkC-like_PASTA-like"/>
    <property type="match status" value="1"/>
</dbReference>
<dbReference type="PANTHER" id="PTHR43289:SF34">
    <property type="entry name" value="SERINE_THREONINE-PROTEIN KINASE YBDM-RELATED"/>
    <property type="match status" value="1"/>
</dbReference>
<comment type="catalytic activity">
    <reaction evidence="8">
        <text>L-seryl-[protein] + ATP = O-phospho-L-seryl-[protein] + ADP + H(+)</text>
        <dbReference type="Rhea" id="RHEA:17989"/>
        <dbReference type="Rhea" id="RHEA-COMP:9863"/>
        <dbReference type="Rhea" id="RHEA-COMP:11604"/>
        <dbReference type="ChEBI" id="CHEBI:15378"/>
        <dbReference type="ChEBI" id="CHEBI:29999"/>
        <dbReference type="ChEBI" id="CHEBI:30616"/>
        <dbReference type="ChEBI" id="CHEBI:83421"/>
        <dbReference type="ChEBI" id="CHEBI:456216"/>
        <dbReference type="EC" id="2.7.11.1"/>
    </reaction>
</comment>
<feature type="region of interest" description="Disordered" evidence="10">
    <location>
        <begin position="299"/>
        <end position="329"/>
    </location>
</feature>
<dbReference type="Gene3D" id="1.10.510.10">
    <property type="entry name" value="Transferase(Phosphotransferase) domain 1"/>
    <property type="match status" value="1"/>
</dbReference>
<keyword evidence="11" id="KW-0812">Transmembrane</keyword>
<keyword evidence="11" id="KW-0472">Membrane</keyword>
<dbReference type="SUPFAM" id="SSF56112">
    <property type="entry name" value="Protein kinase-like (PK-like)"/>
    <property type="match status" value="1"/>
</dbReference>
<gene>
    <name evidence="14" type="ORF">ABID49_001131</name>
</gene>
<dbReference type="GO" id="GO:0004674">
    <property type="term" value="F:protein serine/threonine kinase activity"/>
    <property type="evidence" value="ECO:0007669"/>
    <property type="project" value="UniProtKB-EC"/>
</dbReference>
<proteinExistence type="predicted"/>
<evidence type="ECO:0000256" key="1">
    <source>
        <dbReference type="ARBA" id="ARBA00012513"/>
    </source>
</evidence>
<reference evidence="14 15" key="1">
    <citation type="submission" date="2024-06" db="EMBL/GenBank/DDBJ databases">
        <title>Genomic Encyclopedia of Type Strains, Phase IV (KMG-IV): sequencing the most valuable type-strain genomes for metagenomic binning, comparative biology and taxonomic classification.</title>
        <authorList>
            <person name="Goeker M."/>
        </authorList>
    </citation>
    <scope>NUCLEOTIDE SEQUENCE [LARGE SCALE GENOMIC DNA]</scope>
    <source>
        <strain evidence="14 15">DSM 26128</strain>
    </source>
</reference>
<sequence length="648" mass="70929">MIGKRISGRYEVLGLLGGGGMSTVYLARDMILDRPVAIKILRYDLADEEELRKRFHREALSATSLIHPNIVNIYDVGEDGDLHYLVMEYVEGQTLKEYIQEKAPLPAARAVDIMMQLCEGISAAHLHGIIHRDIKPQNILMDLDGNVKLTDFGIAMALSATALTRTNSVMGTVHYLSPEQARGGIATKRSDLYSLGIVLYEMLTGKLPFSGESPVSIALKHLQEETPPVRDERPDIPQSLENVILKATAKDAAHRYPSAEAMLKDLRTVLSPERKDEAKFIPPPPDDDATKAMPAIRDLPGADPGDTRVPEPAAPATAVPPVPKEEKKRKKKKWPWLIGGVVLLAALVAILLYSLGVFAPKQADVPDVAGKPLEEAVSLIQDAGFEIGKQTEENSPDVEKGAVIRTSPAAGKTRDLGTGIDLVVSAGEKPVKLTDFTGRDLDSISDILDEFGFKNVRTENEFSDEPEGTIIRQDPKAEEEIIPSETELVLTLSSGIEKIKTKDLSGFDEAELNEYARTSGFNIRITAERPSDSVEAGKVISQEPAAGTELERGETIQVVLSKGPESNPVKTFIQGVTIPYEPAEEGAEQTVTIYISDLSHKIEEPAEEFKITEDTTKRIRMEIKEGGSASYRIERDGQVIAEETIPYE</sequence>
<comment type="caution">
    <text evidence="14">The sequence shown here is derived from an EMBL/GenBank/DDBJ whole genome shotgun (WGS) entry which is preliminary data.</text>
</comment>
<evidence type="ECO:0000256" key="5">
    <source>
        <dbReference type="ARBA" id="ARBA00022777"/>
    </source>
</evidence>
<dbReference type="InterPro" id="IPR000719">
    <property type="entry name" value="Prot_kinase_dom"/>
</dbReference>
<dbReference type="InterPro" id="IPR005543">
    <property type="entry name" value="PASTA_dom"/>
</dbReference>
<dbReference type="Gene3D" id="3.30.10.20">
    <property type="match status" value="3"/>
</dbReference>
<evidence type="ECO:0000256" key="8">
    <source>
        <dbReference type="ARBA" id="ARBA00048679"/>
    </source>
</evidence>
<keyword evidence="6 9" id="KW-0067">ATP-binding</keyword>
<comment type="catalytic activity">
    <reaction evidence="7">
        <text>L-threonyl-[protein] + ATP = O-phospho-L-threonyl-[protein] + ADP + H(+)</text>
        <dbReference type="Rhea" id="RHEA:46608"/>
        <dbReference type="Rhea" id="RHEA-COMP:11060"/>
        <dbReference type="Rhea" id="RHEA-COMP:11605"/>
        <dbReference type="ChEBI" id="CHEBI:15378"/>
        <dbReference type="ChEBI" id="CHEBI:30013"/>
        <dbReference type="ChEBI" id="CHEBI:30616"/>
        <dbReference type="ChEBI" id="CHEBI:61977"/>
        <dbReference type="ChEBI" id="CHEBI:456216"/>
        <dbReference type="EC" id="2.7.11.1"/>
    </reaction>
</comment>
<keyword evidence="4 9" id="KW-0547">Nucleotide-binding</keyword>
<keyword evidence="11" id="KW-1133">Transmembrane helix</keyword>
<evidence type="ECO:0000256" key="3">
    <source>
        <dbReference type="ARBA" id="ARBA00022679"/>
    </source>
</evidence>
<feature type="domain" description="PASTA" evidence="13">
    <location>
        <begin position="359"/>
        <end position="426"/>
    </location>
</feature>
<organism evidence="14 15">
    <name type="scientific">Bhargavaea ullalensis</name>
    <dbReference type="NCBI Taxonomy" id="1265685"/>
    <lineage>
        <taxon>Bacteria</taxon>
        <taxon>Bacillati</taxon>
        <taxon>Bacillota</taxon>
        <taxon>Bacilli</taxon>
        <taxon>Bacillales</taxon>
        <taxon>Caryophanaceae</taxon>
        <taxon>Bhargavaea</taxon>
    </lineage>
</organism>
<dbReference type="PROSITE" id="PS00107">
    <property type="entry name" value="PROTEIN_KINASE_ATP"/>
    <property type="match status" value="1"/>
</dbReference>
<evidence type="ECO:0000313" key="14">
    <source>
        <dbReference type="EMBL" id="MET3575246.1"/>
    </source>
</evidence>
<evidence type="ECO:0000256" key="6">
    <source>
        <dbReference type="ARBA" id="ARBA00022840"/>
    </source>
</evidence>
<keyword evidence="15" id="KW-1185">Reference proteome</keyword>
<dbReference type="PROSITE" id="PS00108">
    <property type="entry name" value="PROTEIN_KINASE_ST"/>
    <property type="match status" value="1"/>
</dbReference>
<evidence type="ECO:0000256" key="2">
    <source>
        <dbReference type="ARBA" id="ARBA00022527"/>
    </source>
</evidence>
<dbReference type="PROSITE" id="PS50011">
    <property type="entry name" value="PROTEIN_KINASE_DOM"/>
    <property type="match status" value="1"/>
</dbReference>
<evidence type="ECO:0000256" key="11">
    <source>
        <dbReference type="SAM" id="Phobius"/>
    </source>
</evidence>
<evidence type="ECO:0000256" key="10">
    <source>
        <dbReference type="SAM" id="MobiDB-lite"/>
    </source>
</evidence>
<dbReference type="CDD" id="cd14014">
    <property type="entry name" value="STKc_PknB_like"/>
    <property type="match status" value="1"/>
</dbReference>
<keyword evidence="5 14" id="KW-0418">Kinase</keyword>
<dbReference type="Gene3D" id="2.60.40.2560">
    <property type="match status" value="1"/>
</dbReference>
<dbReference type="InterPro" id="IPR017441">
    <property type="entry name" value="Protein_kinase_ATP_BS"/>
</dbReference>
<feature type="domain" description="PASTA" evidence="13">
    <location>
        <begin position="495"/>
        <end position="562"/>
    </location>
</feature>
<dbReference type="RefSeq" id="WP_354196225.1">
    <property type="nucleotide sequence ID" value="NZ_JBEPLW010000005.1"/>
</dbReference>
<keyword evidence="3 14" id="KW-0808">Transferase</keyword>
<evidence type="ECO:0000256" key="9">
    <source>
        <dbReference type="PROSITE-ProRule" id="PRU10141"/>
    </source>
</evidence>
<dbReference type="EC" id="2.7.11.1" evidence="1"/>
<dbReference type="Pfam" id="PF00069">
    <property type="entry name" value="Pkinase"/>
    <property type="match status" value="1"/>
</dbReference>
<name>A0ABV2GAD8_9BACL</name>
<accession>A0ABV2GAD8</accession>
<evidence type="ECO:0000259" key="13">
    <source>
        <dbReference type="PROSITE" id="PS51178"/>
    </source>
</evidence>
<protein>
    <recommendedName>
        <fullName evidence="1">non-specific serine/threonine protein kinase</fullName>
        <ecNumber evidence="1">2.7.11.1</ecNumber>
    </recommendedName>
</protein>
<dbReference type="Pfam" id="PF03793">
    <property type="entry name" value="PASTA"/>
    <property type="match status" value="3"/>
</dbReference>
<dbReference type="InterPro" id="IPR008271">
    <property type="entry name" value="Ser/Thr_kinase_AS"/>
</dbReference>